<keyword evidence="2" id="KW-1185">Reference proteome</keyword>
<proteinExistence type="predicted"/>
<reference evidence="1 2" key="1">
    <citation type="submission" date="2014-07" db="EMBL/GenBank/DDBJ databases">
        <title>Genome of Flavobacterium reichenbachii LMG 25512.</title>
        <authorList>
            <person name="Stropko S.J."/>
            <person name="Pipes S.E."/>
            <person name="Newman J.D."/>
        </authorList>
    </citation>
    <scope>NUCLEOTIDE SEQUENCE [LARGE SCALE GENOMIC DNA]</scope>
    <source>
        <strain evidence="1 2">LMG 25512</strain>
    </source>
</reference>
<accession>A0A085ZQE7</accession>
<dbReference type="STRING" id="362418.IW19_14600"/>
<dbReference type="Proteomes" id="UP000028715">
    <property type="component" value="Unassembled WGS sequence"/>
</dbReference>
<protein>
    <submittedName>
        <fullName evidence="1">Uncharacterized protein</fullName>
    </submittedName>
</protein>
<dbReference type="OrthoDB" id="9976123at2"/>
<evidence type="ECO:0000313" key="1">
    <source>
        <dbReference type="EMBL" id="KFF06661.1"/>
    </source>
</evidence>
<organism evidence="1 2">
    <name type="scientific">Flavobacterium reichenbachii</name>
    <dbReference type="NCBI Taxonomy" id="362418"/>
    <lineage>
        <taxon>Bacteria</taxon>
        <taxon>Pseudomonadati</taxon>
        <taxon>Bacteroidota</taxon>
        <taxon>Flavobacteriia</taxon>
        <taxon>Flavobacteriales</taxon>
        <taxon>Flavobacteriaceae</taxon>
        <taxon>Flavobacterium</taxon>
    </lineage>
</organism>
<dbReference type="RefSeq" id="WP_035685326.1">
    <property type="nucleotide sequence ID" value="NZ_JPRL01000001.1"/>
</dbReference>
<name>A0A085ZQE7_9FLAO</name>
<dbReference type="EMBL" id="JPRL01000001">
    <property type="protein sequence ID" value="KFF06661.1"/>
    <property type="molecule type" value="Genomic_DNA"/>
</dbReference>
<gene>
    <name evidence="1" type="ORF">IW19_14600</name>
</gene>
<comment type="caution">
    <text evidence="1">The sequence shown here is derived from an EMBL/GenBank/DDBJ whole genome shotgun (WGS) entry which is preliminary data.</text>
</comment>
<evidence type="ECO:0000313" key="2">
    <source>
        <dbReference type="Proteomes" id="UP000028715"/>
    </source>
</evidence>
<sequence>MNLYKKGLVLLLFSVLSYGQKSKLKIVEFVSVQNAVYGYTYILPANLQKELIEAYHSYEFQVYNSMDNSFRIKIFSEDNFAFSERIQELNKYYNKIKEANHAAIEGASIIKSVINNEENSFTITGKNENEEFIWKTIMCKVPVSGEFGFNTMIFYSSKSKKNRNLGLKLINEFKNF</sequence>
<dbReference type="AlphaFoldDB" id="A0A085ZQE7"/>